<evidence type="ECO:0000313" key="10">
    <source>
        <dbReference type="Proteomes" id="UP000694240"/>
    </source>
</evidence>
<dbReference type="PANTHER" id="PTHR11439">
    <property type="entry name" value="GAG-POL-RELATED RETROTRANSPOSON"/>
    <property type="match status" value="1"/>
</dbReference>
<dbReference type="InterPro" id="IPR007125">
    <property type="entry name" value="H2A/H2B/H3"/>
</dbReference>
<dbReference type="GO" id="GO:0030527">
    <property type="term" value="F:structural constituent of chromatin"/>
    <property type="evidence" value="ECO:0007669"/>
    <property type="project" value="InterPro"/>
</dbReference>
<dbReference type="PROSITE" id="PS50994">
    <property type="entry name" value="INTEGRASE"/>
    <property type="match status" value="1"/>
</dbReference>
<dbReference type="InterPro" id="IPR001584">
    <property type="entry name" value="Integrase_cat-core"/>
</dbReference>
<sequence length="1576" mass="177396">MARTKQTARKSHGGKAPRKLLATKAARKSAPSTGGVKKPHRYRPGTVALREIRKYQKSTELLIRKLPFQRLVREIAQDFKTDLRFQSHAVLALQEAAEAYLVGLFEDTNLCAIHAKRVTIMPKDVQLARRIRGERAVISQPLLSGLNYDEWAMNFRMALSSRKKFGFLDGSIPKPASDAPELEDWMANNHLIVGWIKQTIEPKIRSTISSREIAKDLWDIIKKRFSVKSGARLQQLRNSLANCKQNGSTVDEYFGRLTKLWDWISECMNSKRCSCGKCECDLNTARDKELETLRVHDFLSGLDESSHGAIRSQICAITPLPDLDTVYQTISQNETIHTNATSEVAVMGFASRVSGSSSSQFPNTVFTRDVSKQSPSFTGSSRFEPGNRDPSRKCSGCGRMGHEASSCFKVVGYPDWWGDRPRNRTDSRSSNGYSTGRGRGNNPRANLTQIVNANSATIGSSEIMDADRQGLLGLTDDQWKLVQTVINSGKASDKLSGKNNDLSWILDTGATHHMTGRPDLLENTRDIAPVSVLLPTGADAIATKQGTVRLTSQLSIINVYLVPGFHINLISFGQLVTDHFLVGQVTDKLMILQDRTSRMVIGSGEREGEGLYRFRGIESMTALHTSVKDDFVLWHHRLGHPSSRVTGMIPTVRGVSNNSREFLFTNCDVCLRAKQTRQPFPESSSNSKEVFDLIHLDLWGPYRTTAFCGSRYFLTIVDDHSRAVWIYLLADKTQVSTYIHDFLALIERQFSKKVKSIRSDNGSEFLYLSRFFRAQGITHETSCVHTPQQNGRVERKHRHILNVARALRFQANLPIEYWGECILTAGYLINRTPSQLLNGVSPFEKLYGHVPSYKHLRVFGCIAYAHNIDHKGDKFASRSRRCIFLGYPYGKKGWKLYDLDCKAFFVSRDVRFLENEFLPSLSTTSPPSNSSISPPVLGVVTHDDDPIPLLQETDNSATIHDTPPCKDTTPEQDTSMGTEILTETHVSNDAQLVEELGQGKRPKFPNVRLHDYVVGTTSITPPSLSSSSPSLSPASGSLYPISNYLTCEKFSTSHQVYLAALTTHVEPRSFNEAMKYEVWKNAMGSEVDALQRNHTWDLEELPPNKKALGSKWVFTIKLRSDGSIERHKARLVVLGNHQEEGIDYTETFSPVAKMTTVRMFLDYAAKKNHEVHQMDVHNAFLHGDLHEEVYMKIPQGFSSPNETRVCRLRKSLYGLKQAPRCWFAKLVESLLKYGFSQTKSDYSLFVYSKKGITLRILVYVDDLIISGNSQEEIKTFKNYLSTCFHMKDLGFLKYFLGIEVARNSSGFYLCQRKYATEIVVEAGLLGCKPAGSPVDQNHRLSLASGALLADPHTYRRLVGRLVYLLATRPDLTYAVHVLSQFMQSPREEHWLAALKVVRYLKGTLGQGILLRADSPLHLTGWCDSDFSTCPLSRRSLSSWFVQLGSSPISWKTKKQDVVSMSSAEAEYRAMNAVTKELKWLKELLQDLGFDHQEPMTIRCDSKAAIHISSNPVFHERTKHIERDCHFVRDEVLRGAVKPIHVDTTEQLADILTKALGRKEFDAFLLKLGIRNLHAPT</sequence>
<evidence type="ECO:0000259" key="8">
    <source>
        <dbReference type="PROSITE" id="PS50994"/>
    </source>
</evidence>
<comment type="caution">
    <text evidence="9">The sequence shown here is derived from an EMBL/GenBank/DDBJ whole genome shotgun (WGS) entry which is preliminary data.</text>
</comment>
<dbReference type="InterPro" id="IPR013103">
    <property type="entry name" value="RVT_2"/>
</dbReference>
<feature type="region of interest" description="Disordered" evidence="6">
    <location>
        <begin position="370"/>
        <end position="393"/>
    </location>
</feature>
<dbReference type="SMART" id="SM00428">
    <property type="entry name" value="H3"/>
    <property type="match status" value="1"/>
</dbReference>
<dbReference type="Proteomes" id="UP000694240">
    <property type="component" value="Chromosome 8"/>
</dbReference>
<evidence type="ECO:0000313" key="9">
    <source>
        <dbReference type="EMBL" id="KAG7578844.1"/>
    </source>
</evidence>
<evidence type="ECO:0000256" key="3">
    <source>
        <dbReference type="ARBA" id="ARBA00022454"/>
    </source>
</evidence>
<dbReference type="Pfam" id="PF14244">
    <property type="entry name" value="Retrotran_gag_3"/>
    <property type="match status" value="1"/>
</dbReference>
<dbReference type="InterPro" id="IPR029472">
    <property type="entry name" value="Copia-like_N"/>
</dbReference>
<evidence type="ECO:0000256" key="1">
    <source>
        <dbReference type="ARBA" id="ARBA00004286"/>
    </source>
</evidence>
<evidence type="ECO:0000256" key="2">
    <source>
        <dbReference type="ARBA" id="ARBA00010343"/>
    </source>
</evidence>
<dbReference type="PANTHER" id="PTHR11439:SF462">
    <property type="match status" value="1"/>
</dbReference>
<dbReference type="CDD" id="cd09272">
    <property type="entry name" value="RNase_HI_RT_Ty1"/>
    <property type="match status" value="1"/>
</dbReference>
<dbReference type="GO" id="GO:0015074">
    <property type="term" value="P:DNA integration"/>
    <property type="evidence" value="ECO:0007669"/>
    <property type="project" value="InterPro"/>
</dbReference>
<dbReference type="Pfam" id="PF07727">
    <property type="entry name" value="RVT_2"/>
    <property type="match status" value="1"/>
</dbReference>
<gene>
    <name evidence="9" type="ORF">ISN45_Aa03g030080</name>
</gene>
<dbReference type="Pfam" id="PF00665">
    <property type="entry name" value="rve"/>
    <property type="match status" value="1"/>
</dbReference>
<dbReference type="Pfam" id="PF13976">
    <property type="entry name" value="gag_pre-integrs"/>
    <property type="match status" value="1"/>
</dbReference>
<evidence type="ECO:0000259" key="7">
    <source>
        <dbReference type="PROSITE" id="PS50158"/>
    </source>
</evidence>
<evidence type="ECO:0000256" key="5">
    <source>
        <dbReference type="PROSITE-ProRule" id="PRU00047"/>
    </source>
</evidence>
<dbReference type="InterPro" id="IPR025724">
    <property type="entry name" value="GAG-pre-integrase_dom"/>
</dbReference>
<protein>
    <submittedName>
        <fullName evidence="9">Zinc finger CCHC-type</fullName>
    </submittedName>
</protein>
<feature type="region of interest" description="Disordered" evidence="6">
    <location>
        <begin position="1"/>
        <end position="43"/>
    </location>
</feature>
<dbReference type="EMBL" id="JAEFBK010000008">
    <property type="protein sequence ID" value="KAG7578844.1"/>
    <property type="molecule type" value="Genomic_DNA"/>
</dbReference>
<dbReference type="GO" id="GO:0005654">
    <property type="term" value="C:nucleoplasm"/>
    <property type="evidence" value="ECO:0007669"/>
    <property type="project" value="UniProtKB-ARBA"/>
</dbReference>
<dbReference type="Pfam" id="PF00125">
    <property type="entry name" value="Histone"/>
    <property type="match status" value="1"/>
</dbReference>
<dbReference type="GO" id="GO:0008270">
    <property type="term" value="F:zinc ion binding"/>
    <property type="evidence" value="ECO:0007669"/>
    <property type="project" value="UniProtKB-KW"/>
</dbReference>
<feature type="domain" description="Integrase catalytic" evidence="8">
    <location>
        <begin position="677"/>
        <end position="850"/>
    </location>
</feature>
<accession>A0A8T2B4C9</accession>
<feature type="region of interest" description="Disordered" evidence="6">
    <location>
        <begin position="419"/>
        <end position="445"/>
    </location>
</feature>
<dbReference type="GO" id="GO:0000786">
    <property type="term" value="C:nucleosome"/>
    <property type="evidence" value="ECO:0007669"/>
    <property type="project" value="InterPro"/>
</dbReference>
<comment type="similarity">
    <text evidence="2">Belongs to the histone H3 family.</text>
</comment>
<dbReference type="InterPro" id="IPR000164">
    <property type="entry name" value="Histone_H3/CENP-A"/>
</dbReference>
<keyword evidence="10" id="KW-1185">Reference proteome</keyword>
<feature type="domain" description="CCHC-type" evidence="7">
    <location>
        <begin position="392"/>
        <end position="407"/>
    </location>
</feature>
<keyword evidence="5" id="KW-0862">Zinc</keyword>
<keyword evidence="5" id="KW-0479">Metal-binding</keyword>
<dbReference type="GO" id="GO:0003677">
    <property type="term" value="F:DNA binding"/>
    <property type="evidence" value="ECO:0007669"/>
    <property type="project" value="InterPro"/>
</dbReference>
<dbReference type="Pfam" id="PF25597">
    <property type="entry name" value="SH3_retrovirus"/>
    <property type="match status" value="1"/>
</dbReference>
<evidence type="ECO:0000256" key="6">
    <source>
        <dbReference type="SAM" id="MobiDB-lite"/>
    </source>
</evidence>
<keyword evidence="3" id="KW-0158">Chromosome</keyword>
<comment type="subcellular location">
    <subcellularLocation>
        <location evidence="1">Chromosome</location>
    </subcellularLocation>
</comment>
<reference evidence="9 10" key="1">
    <citation type="submission" date="2020-12" db="EMBL/GenBank/DDBJ databases">
        <title>Concerted genomic and epigenomic changes stabilize Arabidopsis allopolyploids.</title>
        <authorList>
            <person name="Chen Z."/>
        </authorList>
    </citation>
    <scope>NUCLEOTIDE SEQUENCE [LARGE SCALE GENOMIC DNA]</scope>
    <source>
        <strain evidence="9">Allo738</strain>
        <tissue evidence="9">Leaf</tissue>
    </source>
</reference>
<feature type="compositionally biased region" description="Basic residues" evidence="6">
    <location>
        <begin position="1"/>
        <end position="18"/>
    </location>
</feature>
<proteinExistence type="inferred from homology"/>
<feature type="compositionally biased region" description="Polar residues" evidence="6">
    <location>
        <begin position="370"/>
        <end position="381"/>
    </location>
</feature>
<dbReference type="InterPro" id="IPR057670">
    <property type="entry name" value="SH3_retrovirus"/>
</dbReference>
<evidence type="ECO:0000256" key="4">
    <source>
        <dbReference type="ARBA" id="ARBA00022990"/>
    </source>
</evidence>
<organism evidence="9 10">
    <name type="scientific">Arabidopsis thaliana x Arabidopsis arenosa</name>
    <dbReference type="NCBI Taxonomy" id="1240361"/>
    <lineage>
        <taxon>Eukaryota</taxon>
        <taxon>Viridiplantae</taxon>
        <taxon>Streptophyta</taxon>
        <taxon>Embryophyta</taxon>
        <taxon>Tracheophyta</taxon>
        <taxon>Spermatophyta</taxon>
        <taxon>Magnoliopsida</taxon>
        <taxon>eudicotyledons</taxon>
        <taxon>Gunneridae</taxon>
        <taxon>Pentapetalae</taxon>
        <taxon>rosids</taxon>
        <taxon>malvids</taxon>
        <taxon>Brassicales</taxon>
        <taxon>Brassicaceae</taxon>
        <taxon>Camelineae</taxon>
        <taxon>Arabidopsis</taxon>
    </lineage>
</organism>
<dbReference type="InterPro" id="IPR054722">
    <property type="entry name" value="PolX-like_BBD"/>
</dbReference>
<dbReference type="InterPro" id="IPR001878">
    <property type="entry name" value="Znf_CCHC"/>
</dbReference>
<dbReference type="Pfam" id="PF22936">
    <property type="entry name" value="Pol_BBD"/>
    <property type="match status" value="1"/>
</dbReference>
<name>A0A8T2B4C9_9BRAS</name>
<dbReference type="PROSITE" id="PS50158">
    <property type="entry name" value="ZF_CCHC"/>
    <property type="match status" value="1"/>
</dbReference>
<dbReference type="CDD" id="cd22911">
    <property type="entry name" value="HFD_H3"/>
    <property type="match status" value="1"/>
</dbReference>
<dbReference type="FunFam" id="1.10.20.10:FF:000001">
    <property type="entry name" value="Histone H3"/>
    <property type="match status" value="1"/>
</dbReference>
<keyword evidence="5" id="KW-0863">Zinc-finger</keyword>
<keyword evidence="4" id="KW-0007">Acetylation</keyword>
<dbReference type="PROSITE" id="PS00959">
    <property type="entry name" value="HISTONE_H3_2"/>
    <property type="match status" value="1"/>
</dbReference>